<dbReference type="AlphaFoldDB" id="T0ZQV1"/>
<dbReference type="EC" id="4.3.1.-" evidence="1"/>
<protein>
    <submittedName>
        <fullName evidence="1">Phenylalanine/histidine ammonia-lyase</fullName>
        <ecNumber evidence="1">4.3.1.-</ecNumber>
    </submittedName>
</protein>
<keyword evidence="1" id="KW-0456">Lyase</keyword>
<evidence type="ECO:0000313" key="1">
    <source>
        <dbReference type="EMBL" id="EQD46877.1"/>
    </source>
</evidence>
<dbReference type="Gene3D" id="1.20.200.10">
    <property type="entry name" value="Fumarase/aspartase (Central domain)"/>
    <property type="match status" value="1"/>
</dbReference>
<dbReference type="InterPro" id="IPR008948">
    <property type="entry name" value="L-Aspartase-like"/>
</dbReference>
<dbReference type="GO" id="GO:0016829">
    <property type="term" value="F:lyase activity"/>
    <property type="evidence" value="ECO:0007669"/>
    <property type="project" value="UniProtKB-KW"/>
</dbReference>
<dbReference type="Pfam" id="PF00221">
    <property type="entry name" value="Lyase_aromatic"/>
    <property type="match status" value="1"/>
</dbReference>
<dbReference type="InterPro" id="IPR001106">
    <property type="entry name" value="Aromatic_Lyase"/>
</dbReference>
<accession>T0ZQV1</accession>
<proteinExistence type="predicted"/>
<sequence length="89" mass="9819">MAPWAGYKLRSIADNVETILAIELLAASAGVDFLRPLRSSPPLEELHARVREKIPPHLGDRRLDHDIHALGALLGDPGLWDKLVPEEPT</sequence>
<comment type="caution">
    <text evidence="1">The sequence shown here is derived from an EMBL/GenBank/DDBJ whole genome shotgun (WGS) entry which is preliminary data.</text>
</comment>
<gene>
    <name evidence="1" type="ORF">B2A_08689</name>
</gene>
<organism evidence="1">
    <name type="scientific">mine drainage metagenome</name>
    <dbReference type="NCBI Taxonomy" id="410659"/>
    <lineage>
        <taxon>unclassified sequences</taxon>
        <taxon>metagenomes</taxon>
        <taxon>ecological metagenomes</taxon>
    </lineage>
</organism>
<name>T0ZQV1_9ZZZZ</name>
<dbReference type="EMBL" id="AUZZ01006264">
    <property type="protein sequence ID" value="EQD46877.1"/>
    <property type="molecule type" value="Genomic_DNA"/>
</dbReference>
<reference evidence="1" key="2">
    <citation type="journal article" date="2014" name="ISME J.">
        <title>Microbial stratification in low pH oxic and suboxic macroscopic growths along an acid mine drainage.</title>
        <authorList>
            <person name="Mendez-Garcia C."/>
            <person name="Mesa V."/>
            <person name="Sprenger R.R."/>
            <person name="Richter M."/>
            <person name="Diez M.S."/>
            <person name="Solano J."/>
            <person name="Bargiela R."/>
            <person name="Golyshina O.V."/>
            <person name="Manteca A."/>
            <person name="Ramos J.L."/>
            <person name="Gallego J.R."/>
            <person name="Llorente I."/>
            <person name="Martins Dos Santos V.A."/>
            <person name="Jensen O.N."/>
            <person name="Pelaez A.I."/>
            <person name="Sanchez J."/>
            <person name="Ferrer M."/>
        </authorList>
    </citation>
    <scope>NUCLEOTIDE SEQUENCE</scope>
</reference>
<reference evidence="1" key="1">
    <citation type="submission" date="2013-08" db="EMBL/GenBank/DDBJ databases">
        <authorList>
            <person name="Mendez C."/>
            <person name="Richter M."/>
            <person name="Ferrer M."/>
            <person name="Sanchez J."/>
        </authorList>
    </citation>
    <scope>NUCLEOTIDE SEQUENCE</scope>
</reference>
<dbReference type="SUPFAM" id="SSF48557">
    <property type="entry name" value="L-aspartase-like"/>
    <property type="match status" value="1"/>
</dbReference>